<keyword evidence="3" id="KW-1185">Reference proteome</keyword>
<dbReference type="AlphaFoldDB" id="A0AAW4Q0Q1"/>
<evidence type="ECO:0000313" key="2">
    <source>
        <dbReference type="EMBL" id="MBX0326037.1"/>
    </source>
</evidence>
<dbReference type="EMBL" id="RKLR01000030">
    <property type="protein sequence ID" value="MBX0326037.1"/>
    <property type="molecule type" value="Genomic_DNA"/>
</dbReference>
<organism evidence="2 3">
    <name type="scientific">Haloarcula rubra</name>
    <dbReference type="NCBI Taxonomy" id="2487747"/>
    <lineage>
        <taxon>Archaea</taxon>
        <taxon>Methanobacteriati</taxon>
        <taxon>Methanobacteriota</taxon>
        <taxon>Stenosarchaea group</taxon>
        <taxon>Halobacteria</taxon>
        <taxon>Halobacteriales</taxon>
        <taxon>Haloarculaceae</taxon>
        <taxon>Haloarcula</taxon>
    </lineage>
</organism>
<name>A0AAW4Q0Q1_9EURY</name>
<accession>A0AAW4Q0Q1</accession>
<dbReference type="InterPro" id="IPR006311">
    <property type="entry name" value="TAT_signal"/>
</dbReference>
<sequence length="296" mass="32365">MTNEITDSTTPNSQSTAVKPSRRQFLRTAAIGAVLGLAGCLSAGSETGEATPTAEREAIEDISFEGEHLVLTATEEFRGTELHVVDPTETVWAKTETEPTTGKARIRLLDVDGVGEDNHYSPGMFRFVFEPRGEDPHTERVDLVPDISVVGVEQFQEEIPLGFGRIAIEFQNSGTGPTWVSDITYEEAPNYAANDDLSENTYPALYGIEDVTEAIIYPESTEIFLSRRVPLRFLTESDHDCSPSEFSMTLIASTPNANPLRYRIEGSKGGKPESVSLIDAYVCSDVQVKLAHNGSQ</sequence>
<comment type="caution">
    <text evidence="2">The sequence shown here is derived from an EMBL/GenBank/DDBJ whole genome shotgun (WGS) entry which is preliminary data.</text>
</comment>
<feature type="region of interest" description="Disordered" evidence="1">
    <location>
        <begin position="1"/>
        <end position="21"/>
    </location>
</feature>
<dbReference type="InterPro" id="IPR019546">
    <property type="entry name" value="TAT_signal_bac_arc"/>
</dbReference>
<protein>
    <submittedName>
        <fullName evidence="2">Twin-arginine translocation signal domain-containing protein</fullName>
    </submittedName>
</protein>
<reference evidence="2 3" key="1">
    <citation type="submission" date="2021-06" db="EMBL/GenBank/DDBJ databases">
        <title>Halomicroarcula sp. a new haloarchaeum isolated from saline soil.</title>
        <authorList>
            <person name="Duran-Viseras A."/>
            <person name="Sanchez-Porro C."/>
            <person name="Ventosa A."/>
        </authorList>
    </citation>
    <scope>NUCLEOTIDE SEQUENCE [LARGE SCALE GENOMIC DNA]</scope>
    <source>
        <strain evidence="2 3">F13</strain>
    </source>
</reference>
<dbReference type="NCBIfam" id="TIGR01409">
    <property type="entry name" value="TAT_signal_seq"/>
    <property type="match status" value="1"/>
</dbReference>
<evidence type="ECO:0000313" key="3">
    <source>
        <dbReference type="Proteomes" id="UP001430377"/>
    </source>
</evidence>
<dbReference type="PROSITE" id="PS51318">
    <property type="entry name" value="TAT"/>
    <property type="match status" value="1"/>
</dbReference>
<dbReference type="Proteomes" id="UP001430377">
    <property type="component" value="Unassembled WGS sequence"/>
</dbReference>
<dbReference type="RefSeq" id="WP_220620888.1">
    <property type="nucleotide sequence ID" value="NZ_RKLR01000030.1"/>
</dbReference>
<feature type="compositionally biased region" description="Polar residues" evidence="1">
    <location>
        <begin position="1"/>
        <end position="18"/>
    </location>
</feature>
<proteinExistence type="predicted"/>
<evidence type="ECO:0000256" key="1">
    <source>
        <dbReference type="SAM" id="MobiDB-lite"/>
    </source>
</evidence>
<gene>
    <name evidence="2" type="ORF">EGH21_23780</name>
</gene>